<dbReference type="eggNOG" id="arCOG01716">
    <property type="taxonomic scope" value="Archaea"/>
</dbReference>
<dbReference type="PaxDb" id="593117-TGAM_0844"/>
<feature type="domain" description="SUF system FeS cluster assembly SufBD core" evidence="2">
    <location>
        <begin position="105"/>
        <end position="320"/>
    </location>
</feature>
<name>C5A534_THEGJ</name>
<evidence type="ECO:0000259" key="2">
    <source>
        <dbReference type="Pfam" id="PF01458"/>
    </source>
</evidence>
<dbReference type="InterPro" id="IPR055346">
    <property type="entry name" value="Fe-S_cluster_assembly_SufBD"/>
</dbReference>
<organism evidence="3 4">
    <name type="scientific">Thermococcus gammatolerans (strain DSM 15229 / JCM 11827 / EJ3)</name>
    <dbReference type="NCBI Taxonomy" id="593117"/>
    <lineage>
        <taxon>Archaea</taxon>
        <taxon>Methanobacteriati</taxon>
        <taxon>Methanobacteriota</taxon>
        <taxon>Thermococci</taxon>
        <taxon>Thermococcales</taxon>
        <taxon>Thermococcaceae</taxon>
        <taxon>Thermococcus</taxon>
    </lineage>
</organism>
<comment type="similarity">
    <text evidence="1">Belongs to the iron-sulfur cluster assembly SufBD family.</text>
</comment>
<dbReference type="GO" id="GO:0016226">
    <property type="term" value="P:iron-sulfur cluster assembly"/>
    <property type="evidence" value="ECO:0007669"/>
    <property type="project" value="InterPro"/>
</dbReference>
<dbReference type="STRING" id="593117.TGAM_0844"/>
<evidence type="ECO:0000313" key="3">
    <source>
        <dbReference type="EMBL" id="ACS33346.1"/>
    </source>
</evidence>
<dbReference type="KEGG" id="tga:TGAM_0844"/>
<gene>
    <name evidence="3" type="primary">sufBD-2</name>
    <name evidence="3" type="ordered locus">TGAM_0844</name>
</gene>
<proteinExistence type="inferred from homology"/>
<keyword evidence="4" id="KW-1185">Reference proteome</keyword>
<dbReference type="HOGENOM" id="CLU_894122_0_0_2"/>
<dbReference type="AlphaFoldDB" id="C5A534"/>
<dbReference type="PANTHER" id="PTHR30508:SF1">
    <property type="entry name" value="UPF0051 PROTEIN ABCI8, CHLOROPLASTIC-RELATED"/>
    <property type="match status" value="1"/>
</dbReference>
<dbReference type="Proteomes" id="UP000001488">
    <property type="component" value="Chromosome"/>
</dbReference>
<dbReference type="SUPFAM" id="SSF101960">
    <property type="entry name" value="Stabilizer of iron transporter SufD"/>
    <property type="match status" value="1"/>
</dbReference>
<dbReference type="Pfam" id="PF01458">
    <property type="entry name" value="SUFBD_core"/>
    <property type="match status" value="1"/>
</dbReference>
<dbReference type="InterPro" id="IPR000825">
    <property type="entry name" value="SUF_FeS_clus_asmbl_SufBD_core"/>
</dbReference>
<dbReference type="InterPro" id="IPR037284">
    <property type="entry name" value="SUF_FeS_clus_asmbl_SufBD_sf"/>
</dbReference>
<reference evidence="3 4" key="1">
    <citation type="journal article" date="2007" name="Genome Biol.">
        <title>Genome analysis and genome-wide proteomics of Thermococcus gammatolerans, the most radioresistant organism known amongst the Archaea.</title>
        <authorList>
            <person name="Zivanovic Y."/>
            <person name="Armengaud J."/>
            <person name="Lagorce A."/>
            <person name="Leplat C."/>
            <person name="Guerin P."/>
            <person name="Dutertre M."/>
            <person name="Anthouard V."/>
            <person name="Forterre P."/>
            <person name="Wincker P."/>
            <person name="Confalonieri F."/>
        </authorList>
    </citation>
    <scope>NUCLEOTIDE SEQUENCE [LARGE SCALE GENOMIC DNA]</scope>
    <source>
        <strain evidence="4">DSM 15229 / JCM 11827 / EJ3</strain>
    </source>
</reference>
<sequence length="325" mass="35968">MLLCGGLSMAIKVDLTREYEALVEAYQREGLDTSLFGDRIAAIIISGDKIIGLNNVPGVEIRGEEIENGVRAEVKIAEGVELPFPIHLCTGYLKSEGYQRVIFDINVGKNSKVRFTSHCIFPYAKDFTHEAITRIKIGEGSSVLYDDEHVHGEGVRMVGKTEVEVGKNARYTGKFTLTKHRAKELKLEMVARLGERAVLELETKVKAVKDDCVEMKEVAYLEGAHSRANLRSTAIAFDRAKVNVINEAYGFGDYAKGHVECHEIVKGDADVQTVPLLRVKNEKAELTHEASIGRINEAQLIQLMAKGLTEDEAAELIIKGLLGEW</sequence>
<dbReference type="PATRIC" id="fig|593117.10.peg.841"/>
<evidence type="ECO:0000313" key="4">
    <source>
        <dbReference type="Proteomes" id="UP000001488"/>
    </source>
</evidence>
<dbReference type="PANTHER" id="PTHR30508">
    <property type="entry name" value="FES CLUSTER ASSEMBLY PROTEIN SUF"/>
    <property type="match status" value="1"/>
</dbReference>
<evidence type="ECO:0000256" key="1">
    <source>
        <dbReference type="ARBA" id="ARBA00043967"/>
    </source>
</evidence>
<accession>C5A534</accession>
<protein>
    <submittedName>
        <fullName evidence="3">Fe-S cluster containing protein, SufBD related (SufBD)</fullName>
    </submittedName>
</protein>
<dbReference type="EMBL" id="CP001398">
    <property type="protein sequence ID" value="ACS33346.1"/>
    <property type="molecule type" value="Genomic_DNA"/>
</dbReference>